<dbReference type="AlphaFoldDB" id="A0A512PNL0"/>
<dbReference type="Gene3D" id="3.30.1240.10">
    <property type="match status" value="1"/>
</dbReference>
<name>A0A512PNL0_9LACO</name>
<evidence type="ECO:0000313" key="1">
    <source>
        <dbReference type="EMBL" id="GEP72753.1"/>
    </source>
</evidence>
<protein>
    <submittedName>
        <fullName evidence="1">Hydrolase</fullName>
    </submittedName>
</protein>
<keyword evidence="1" id="KW-0378">Hydrolase</keyword>
<accession>A0A512PNL0</accession>
<dbReference type="RefSeq" id="WP_056982320.1">
    <property type="nucleotide sequence ID" value="NZ_BKAM01000031.1"/>
</dbReference>
<gene>
    <name evidence="1" type="ORF">LRA02_16210</name>
</gene>
<dbReference type="EMBL" id="BKAM01000031">
    <property type="protein sequence ID" value="GEP72753.1"/>
    <property type="molecule type" value="Genomic_DNA"/>
</dbReference>
<dbReference type="STRING" id="1423795.FD12_GL002538"/>
<dbReference type="GO" id="GO:0016791">
    <property type="term" value="F:phosphatase activity"/>
    <property type="evidence" value="ECO:0007669"/>
    <property type="project" value="TreeGrafter"/>
</dbReference>
<proteinExistence type="predicted"/>
<comment type="caution">
    <text evidence="1">The sequence shown here is derived from an EMBL/GenBank/DDBJ whole genome shotgun (WGS) entry which is preliminary data.</text>
</comment>
<dbReference type="InterPro" id="IPR006379">
    <property type="entry name" value="HAD-SF_hydro_IIB"/>
</dbReference>
<dbReference type="GO" id="GO:0005829">
    <property type="term" value="C:cytosol"/>
    <property type="evidence" value="ECO:0007669"/>
    <property type="project" value="TreeGrafter"/>
</dbReference>
<dbReference type="SUPFAM" id="SSF56784">
    <property type="entry name" value="HAD-like"/>
    <property type="match status" value="1"/>
</dbReference>
<dbReference type="Pfam" id="PF08282">
    <property type="entry name" value="Hydrolase_3"/>
    <property type="match status" value="1"/>
</dbReference>
<evidence type="ECO:0000313" key="2">
    <source>
        <dbReference type="Proteomes" id="UP000321569"/>
    </source>
</evidence>
<dbReference type="PANTHER" id="PTHR10000">
    <property type="entry name" value="PHOSPHOSERINE PHOSPHATASE"/>
    <property type="match status" value="1"/>
</dbReference>
<dbReference type="Gene3D" id="3.40.50.1000">
    <property type="entry name" value="HAD superfamily/HAD-like"/>
    <property type="match status" value="1"/>
</dbReference>
<dbReference type="NCBIfam" id="TIGR01484">
    <property type="entry name" value="HAD-SF-IIB"/>
    <property type="match status" value="1"/>
</dbReference>
<sequence length="253" mass="28027">MKYIFDVDGTISFDGKSIDPRIIQSIKELPGNPQDIIFASARPIRDLLPIVGDLATGPLIGGNGAIISLNGEVKIMEPITNRDFQIIRKVINSVDVDYIVDGKWNYSARVSQDSFILRQLDPNHLAHKVALAAINQAIKVILLNLTEERQDDITTTLKKQTNLAIIKDSREHNLDLTAQGVNKYTTLRQLFPSEKYIAFGNDANDTELLAHADKSVWFGDKLPLEEQQPDFQYTANVASVVEAIGRIGSLMAG</sequence>
<organism evidence="1 2">
    <name type="scientific">Lentilactobacillus rapi</name>
    <dbReference type="NCBI Taxonomy" id="481723"/>
    <lineage>
        <taxon>Bacteria</taxon>
        <taxon>Bacillati</taxon>
        <taxon>Bacillota</taxon>
        <taxon>Bacilli</taxon>
        <taxon>Lactobacillales</taxon>
        <taxon>Lactobacillaceae</taxon>
        <taxon>Lentilactobacillus</taxon>
    </lineage>
</organism>
<reference evidence="1 2" key="1">
    <citation type="submission" date="2019-07" db="EMBL/GenBank/DDBJ databases">
        <title>Whole genome shotgun sequence of Lactobacillus rapi NBRC 109618.</title>
        <authorList>
            <person name="Hosoyama A."/>
            <person name="Uohara A."/>
            <person name="Ohji S."/>
            <person name="Ichikawa N."/>
        </authorList>
    </citation>
    <scope>NUCLEOTIDE SEQUENCE [LARGE SCALE GENOMIC DNA]</scope>
    <source>
        <strain evidence="1 2">NBRC 109618</strain>
    </source>
</reference>
<dbReference type="PANTHER" id="PTHR10000:SF53">
    <property type="entry name" value="5-AMINO-6-(5-PHOSPHO-D-RIBITYLAMINO)URACIL PHOSPHATASE YBJI-RELATED"/>
    <property type="match status" value="1"/>
</dbReference>
<dbReference type="InterPro" id="IPR036412">
    <property type="entry name" value="HAD-like_sf"/>
</dbReference>
<dbReference type="GO" id="GO:0000287">
    <property type="term" value="F:magnesium ion binding"/>
    <property type="evidence" value="ECO:0007669"/>
    <property type="project" value="TreeGrafter"/>
</dbReference>
<dbReference type="InterPro" id="IPR023214">
    <property type="entry name" value="HAD_sf"/>
</dbReference>
<dbReference type="OrthoDB" id="1650327at2"/>
<dbReference type="Proteomes" id="UP000321569">
    <property type="component" value="Unassembled WGS sequence"/>
</dbReference>